<dbReference type="AlphaFoldDB" id="A0A3S5FH41"/>
<evidence type="ECO:0000313" key="1">
    <source>
        <dbReference type="EMBL" id="VEL42108.1"/>
    </source>
</evidence>
<accession>A0A3S5FH41</accession>
<gene>
    <name evidence="1" type="ORF">PXEA_LOCUS35548</name>
</gene>
<comment type="caution">
    <text evidence="1">The sequence shown here is derived from an EMBL/GenBank/DDBJ whole genome shotgun (WGS) entry which is preliminary data.</text>
</comment>
<organism evidence="1 2">
    <name type="scientific">Protopolystoma xenopodis</name>
    <dbReference type="NCBI Taxonomy" id="117903"/>
    <lineage>
        <taxon>Eukaryota</taxon>
        <taxon>Metazoa</taxon>
        <taxon>Spiralia</taxon>
        <taxon>Lophotrochozoa</taxon>
        <taxon>Platyhelminthes</taxon>
        <taxon>Monogenea</taxon>
        <taxon>Polyopisthocotylea</taxon>
        <taxon>Polystomatidea</taxon>
        <taxon>Polystomatidae</taxon>
        <taxon>Protopolystoma</taxon>
    </lineage>
</organism>
<protein>
    <submittedName>
        <fullName evidence="1">Uncharacterized protein</fullName>
    </submittedName>
</protein>
<proteinExistence type="predicted"/>
<evidence type="ECO:0000313" key="2">
    <source>
        <dbReference type="Proteomes" id="UP000784294"/>
    </source>
</evidence>
<name>A0A3S5FH41_9PLAT</name>
<sequence>MRGWLGWLGEPEPKPKLELATEDGCFEEDNQQEGHVGAADAKVDGSRRGRLKVCILKTRVCQKAQTDAIVCMSVNVLKRRLVRLYLLKLFRTRQQRARQLAGCIGRQVSQKRRCVCVWLPESVCL</sequence>
<dbReference type="Proteomes" id="UP000784294">
    <property type="component" value="Unassembled WGS sequence"/>
</dbReference>
<reference evidence="1" key="1">
    <citation type="submission" date="2018-11" db="EMBL/GenBank/DDBJ databases">
        <authorList>
            <consortium name="Pathogen Informatics"/>
        </authorList>
    </citation>
    <scope>NUCLEOTIDE SEQUENCE</scope>
</reference>
<keyword evidence="2" id="KW-1185">Reference proteome</keyword>
<dbReference type="EMBL" id="CAAALY010272672">
    <property type="protein sequence ID" value="VEL42108.1"/>
    <property type="molecule type" value="Genomic_DNA"/>
</dbReference>